<organism evidence="3 4">
    <name type="scientific">Pseudofulvibacter geojedonensis</name>
    <dbReference type="NCBI Taxonomy" id="1123758"/>
    <lineage>
        <taxon>Bacteria</taxon>
        <taxon>Pseudomonadati</taxon>
        <taxon>Bacteroidota</taxon>
        <taxon>Flavobacteriia</taxon>
        <taxon>Flavobacteriales</taxon>
        <taxon>Flavobacteriaceae</taxon>
        <taxon>Pseudofulvibacter</taxon>
    </lineage>
</organism>
<dbReference type="RefSeq" id="WP_377716054.1">
    <property type="nucleotide sequence ID" value="NZ_JBHTJM010000009.1"/>
</dbReference>
<dbReference type="InterPro" id="IPR036249">
    <property type="entry name" value="Thioredoxin-like_sf"/>
</dbReference>
<dbReference type="Proteomes" id="UP001596997">
    <property type="component" value="Unassembled WGS sequence"/>
</dbReference>
<keyword evidence="2" id="KW-1133">Transmembrane helix</keyword>
<accession>A0ABW3I3Q9</accession>
<comment type="caution">
    <text evidence="3">The sequence shown here is derived from an EMBL/GenBank/DDBJ whole genome shotgun (WGS) entry which is preliminary data.</text>
</comment>
<keyword evidence="2" id="KW-0472">Membrane</keyword>
<keyword evidence="4" id="KW-1185">Reference proteome</keyword>
<name>A0ABW3I3Q9_9FLAO</name>
<comment type="similarity">
    <text evidence="1">Belongs to the SCO1/2 family.</text>
</comment>
<protein>
    <submittedName>
        <fullName evidence="3">SCO family protein</fullName>
    </submittedName>
</protein>
<dbReference type="InterPro" id="IPR003782">
    <property type="entry name" value="SCO1/SenC"/>
</dbReference>
<keyword evidence="2" id="KW-0812">Transmembrane</keyword>
<dbReference type="PANTHER" id="PTHR12151:SF25">
    <property type="entry name" value="LINALOOL DEHYDRATASE_ISOMERASE DOMAIN-CONTAINING PROTEIN"/>
    <property type="match status" value="1"/>
</dbReference>
<dbReference type="Gene3D" id="3.40.30.10">
    <property type="entry name" value="Glutaredoxin"/>
    <property type="match status" value="1"/>
</dbReference>
<dbReference type="Pfam" id="PF02630">
    <property type="entry name" value="SCO1-SenC"/>
    <property type="match status" value="1"/>
</dbReference>
<dbReference type="EMBL" id="JBHTJM010000009">
    <property type="protein sequence ID" value="MFD0964509.1"/>
    <property type="molecule type" value="Genomic_DNA"/>
</dbReference>
<evidence type="ECO:0000256" key="2">
    <source>
        <dbReference type="SAM" id="Phobius"/>
    </source>
</evidence>
<feature type="transmembrane region" description="Helical" evidence="2">
    <location>
        <begin position="18"/>
        <end position="37"/>
    </location>
</feature>
<sequence length="233" mass="27141">MNNSGPSLISFFKGYKKFFIFFAFLSAVILALFYYALKPVERLPYFAPGKNINPELVDSTIVHIKKRHRIADFKLVNQNEDTITQDHYKNKIYVADFFFTTCKTICPIMTGNMKTIQQATLLDNDIMLLSHSVTPEIDRPKQLKKYAKEKGVISKKWNLVTGSKKEIYNLARKSYLVAKYNPKPEDLYNMIHTENFVLVDKEKRIRGMYDGTDDEAIKKLLSDIEILKKEYKD</sequence>
<evidence type="ECO:0000313" key="3">
    <source>
        <dbReference type="EMBL" id="MFD0964509.1"/>
    </source>
</evidence>
<proteinExistence type="inferred from homology"/>
<reference evidence="4" key="1">
    <citation type="journal article" date="2019" name="Int. J. Syst. Evol. Microbiol.">
        <title>The Global Catalogue of Microorganisms (GCM) 10K type strain sequencing project: providing services to taxonomists for standard genome sequencing and annotation.</title>
        <authorList>
            <consortium name="The Broad Institute Genomics Platform"/>
            <consortium name="The Broad Institute Genome Sequencing Center for Infectious Disease"/>
            <person name="Wu L."/>
            <person name="Ma J."/>
        </authorList>
    </citation>
    <scope>NUCLEOTIDE SEQUENCE [LARGE SCALE GENOMIC DNA]</scope>
    <source>
        <strain evidence="4">CCUG 62114</strain>
    </source>
</reference>
<dbReference type="PANTHER" id="PTHR12151">
    <property type="entry name" value="ELECTRON TRANSPORT PROTIN SCO1/SENC FAMILY MEMBER"/>
    <property type="match status" value="1"/>
</dbReference>
<evidence type="ECO:0000313" key="4">
    <source>
        <dbReference type="Proteomes" id="UP001596997"/>
    </source>
</evidence>
<evidence type="ECO:0000256" key="1">
    <source>
        <dbReference type="ARBA" id="ARBA00010996"/>
    </source>
</evidence>
<dbReference type="SUPFAM" id="SSF52833">
    <property type="entry name" value="Thioredoxin-like"/>
    <property type="match status" value="1"/>
</dbReference>
<gene>
    <name evidence="3" type="ORF">ACFQ1O_10895</name>
</gene>
<dbReference type="CDD" id="cd02968">
    <property type="entry name" value="SCO"/>
    <property type="match status" value="1"/>
</dbReference>